<organism evidence="1 2">
    <name type="scientific">Striga hermonthica</name>
    <name type="common">Purple witchweed</name>
    <name type="synonym">Buchnera hermonthica</name>
    <dbReference type="NCBI Taxonomy" id="68872"/>
    <lineage>
        <taxon>Eukaryota</taxon>
        <taxon>Viridiplantae</taxon>
        <taxon>Streptophyta</taxon>
        <taxon>Embryophyta</taxon>
        <taxon>Tracheophyta</taxon>
        <taxon>Spermatophyta</taxon>
        <taxon>Magnoliopsida</taxon>
        <taxon>eudicotyledons</taxon>
        <taxon>Gunneridae</taxon>
        <taxon>Pentapetalae</taxon>
        <taxon>asterids</taxon>
        <taxon>lamiids</taxon>
        <taxon>Lamiales</taxon>
        <taxon>Orobanchaceae</taxon>
        <taxon>Buchnereae</taxon>
        <taxon>Striga</taxon>
    </lineage>
</organism>
<feature type="non-terminal residue" evidence="1">
    <location>
        <position position="61"/>
    </location>
</feature>
<feature type="non-terminal residue" evidence="1">
    <location>
        <position position="1"/>
    </location>
</feature>
<evidence type="ECO:0000313" key="1">
    <source>
        <dbReference type="EMBL" id="CAA0806232.1"/>
    </source>
</evidence>
<protein>
    <submittedName>
        <fullName evidence="1">Uncharacterized protein</fullName>
    </submittedName>
</protein>
<dbReference type="OrthoDB" id="994562at2759"/>
<gene>
    <name evidence="1" type="ORF">SHERM_00979</name>
</gene>
<dbReference type="AlphaFoldDB" id="A0A9N7MJ25"/>
<evidence type="ECO:0000313" key="2">
    <source>
        <dbReference type="Proteomes" id="UP001153555"/>
    </source>
</evidence>
<dbReference type="EMBL" id="CACSLK010000514">
    <property type="protein sequence ID" value="CAA0806232.1"/>
    <property type="molecule type" value="Genomic_DNA"/>
</dbReference>
<dbReference type="Proteomes" id="UP001153555">
    <property type="component" value="Unassembled WGS sequence"/>
</dbReference>
<reference evidence="1" key="1">
    <citation type="submission" date="2019-12" db="EMBL/GenBank/DDBJ databases">
        <authorList>
            <person name="Scholes J."/>
        </authorList>
    </citation>
    <scope>NUCLEOTIDE SEQUENCE</scope>
</reference>
<name>A0A9N7MJ25_STRHE</name>
<keyword evidence="2" id="KW-1185">Reference proteome</keyword>
<sequence length="61" mass="7044">EIIGRGDVVMERVESAENIADPLTKPLPQKVFEGHLEKMDLRYMSDWNWGKWEIVGVVYPA</sequence>
<comment type="caution">
    <text evidence="1">The sequence shown here is derived from an EMBL/GenBank/DDBJ whole genome shotgun (WGS) entry which is preliminary data.</text>
</comment>
<proteinExistence type="predicted"/>
<accession>A0A9N7MJ25</accession>